<feature type="region of interest" description="Disordered" evidence="4">
    <location>
        <begin position="200"/>
        <end position="226"/>
    </location>
</feature>
<feature type="compositionally biased region" description="Basic and acidic residues" evidence="4">
    <location>
        <begin position="213"/>
        <end position="226"/>
    </location>
</feature>
<dbReference type="FunFam" id="1.10.510.10:FF:000571">
    <property type="entry name" value="Maternal embryonic leucine zipper kinase"/>
    <property type="match status" value="1"/>
</dbReference>
<name>A0A0G4GBA2_9ALVE</name>
<feature type="region of interest" description="Disordered" evidence="4">
    <location>
        <begin position="595"/>
        <end position="631"/>
    </location>
</feature>
<gene>
    <name evidence="6" type="ORF">Cvel_21061</name>
</gene>
<dbReference type="GO" id="GO:0004672">
    <property type="term" value="F:protein kinase activity"/>
    <property type="evidence" value="ECO:0007669"/>
    <property type="project" value="InterPro"/>
</dbReference>
<evidence type="ECO:0000313" key="6">
    <source>
        <dbReference type="EMBL" id="CEM26209.1"/>
    </source>
</evidence>
<dbReference type="InterPro" id="IPR011009">
    <property type="entry name" value="Kinase-like_dom_sf"/>
</dbReference>
<feature type="region of interest" description="Disordered" evidence="4">
    <location>
        <begin position="501"/>
        <end position="532"/>
    </location>
</feature>
<dbReference type="PANTHER" id="PTHR24347">
    <property type="entry name" value="SERINE/THREONINE-PROTEIN KINASE"/>
    <property type="match status" value="1"/>
</dbReference>
<evidence type="ECO:0000256" key="2">
    <source>
        <dbReference type="ARBA" id="ARBA00022741"/>
    </source>
</evidence>
<feature type="region of interest" description="Disordered" evidence="4">
    <location>
        <begin position="97"/>
        <end position="121"/>
    </location>
</feature>
<evidence type="ECO:0000259" key="5">
    <source>
        <dbReference type="PROSITE" id="PS50011"/>
    </source>
</evidence>
<dbReference type="PROSITE" id="PS50011">
    <property type="entry name" value="PROTEIN_KINASE_DOM"/>
    <property type="match status" value="1"/>
</dbReference>
<keyword evidence="3" id="KW-0067">ATP-binding</keyword>
<organism evidence="6">
    <name type="scientific">Chromera velia CCMP2878</name>
    <dbReference type="NCBI Taxonomy" id="1169474"/>
    <lineage>
        <taxon>Eukaryota</taxon>
        <taxon>Sar</taxon>
        <taxon>Alveolata</taxon>
        <taxon>Colpodellida</taxon>
        <taxon>Chromeraceae</taxon>
        <taxon>Chromera</taxon>
    </lineage>
</organism>
<feature type="compositionally biased region" description="Low complexity" evidence="4">
    <location>
        <begin position="200"/>
        <end position="212"/>
    </location>
</feature>
<keyword evidence="2" id="KW-0547">Nucleotide-binding</keyword>
<dbReference type="SMART" id="SM00220">
    <property type="entry name" value="S_TKc"/>
    <property type="match status" value="1"/>
</dbReference>
<reference evidence="6" key="1">
    <citation type="submission" date="2014-11" db="EMBL/GenBank/DDBJ databases">
        <authorList>
            <person name="Otto D Thomas"/>
            <person name="Naeem Raeece"/>
        </authorList>
    </citation>
    <scope>NUCLEOTIDE SEQUENCE</scope>
</reference>
<feature type="compositionally biased region" description="Low complexity" evidence="4">
    <location>
        <begin position="33"/>
        <end position="43"/>
    </location>
</feature>
<dbReference type="InterPro" id="IPR000719">
    <property type="entry name" value="Prot_kinase_dom"/>
</dbReference>
<dbReference type="GO" id="GO:0005524">
    <property type="term" value="F:ATP binding"/>
    <property type="evidence" value="ECO:0007669"/>
    <property type="project" value="UniProtKB-KW"/>
</dbReference>
<dbReference type="AlphaFoldDB" id="A0A0G4GBA2"/>
<feature type="region of interest" description="Disordered" evidence="4">
    <location>
        <begin position="1"/>
        <end position="57"/>
    </location>
</feature>
<dbReference type="VEuPathDB" id="CryptoDB:Cvel_21061"/>
<dbReference type="SUPFAM" id="SSF56112">
    <property type="entry name" value="Protein kinase-like (PK-like)"/>
    <property type="match status" value="1"/>
</dbReference>
<evidence type="ECO:0000256" key="3">
    <source>
        <dbReference type="ARBA" id="ARBA00022840"/>
    </source>
</evidence>
<feature type="compositionally biased region" description="Low complexity" evidence="4">
    <location>
        <begin position="516"/>
        <end position="529"/>
    </location>
</feature>
<evidence type="ECO:0000256" key="1">
    <source>
        <dbReference type="ARBA" id="ARBA00011245"/>
    </source>
</evidence>
<evidence type="ECO:0000256" key="4">
    <source>
        <dbReference type="SAM" id="MobiDB-lite"/>
    </source>
</evidence>
<dbReference type="Pfam" id="PF00069">
    <property type="entry name" value="Pkinase"/>
    <property type="match status" value="1"/>
</dbReference>
<sequence>MLLMEPSLNHGRVGGPLLDHSGSGELPSIIEQSASSSSSSSSAHGADSGRTQQQPPQQQLSPAFFMQGLFAPRRKDVRALTQCALEIRDDDAVTIARESSDGSPVEGLKALPSSPSPLRKEKKSMGSLLARHLWRSSAAHGGCFDFRIAKPPNILHKGFQSTVVGVTLCDGEEEEGVEARRDSLCVKELVAAATASAETSASTAPASCSSTRASEDTRSRAESKLDGYSESAPLSVVVKVIEKNRLTNTSDLIRAQQEVDFLRSLKHPHVLKMLDASENVNHIVMILEHAPHGDLYRLTRFRVMPEEDTRRMTHQVLLGLHFLHTNRRTAHCDIKPQNLLVFEEGGELIVKLCDFGMSQTMLPGRESFVFDGVRGTQGYIAPEILTQQDYGFKVDIWALGVIVFTLLAGYEPFYPASSCIKEKLQLDPEYWDAISPEGKDFVVQALKKDPRERISSHQALKHPWFTGSQAGPDHSRSRISSPGGEMVNHTQATQSLQLLHSLSPSGSAGGDAVREASCTSGTTCTSASSGGAGGGGALVCDTSWSPHHWTPPKDQSGNYMNFRHWNSPSAFLDHPHWVFKIVCAGRGVETCGAGGGEGLSTSPGSVSGRGRGVGGALSSPPHPQMGSSGCDPILEAEVVHGEL</sequence>
<accession>A0A0G4GBA2</accession>
<feature type="domain" description="Protein kinase" evidence="5">
    <location>
        <begin position="197"/>
        <end position="465"/>
    </location>
</feature>
<proteinExistence type="predicted"/>
<dbReference type="EMBL" id="CDMZ01001044">
    <property type="protein sequence ID" value="CEM26209.1"/>
    <property type="molecule type" value="Genomic_DNA"/>
</dbReference>
<feature type="region of interest" description="Disordered" evidence="4">
    <location>
        <begin position="455"/>
        <end position="486"/>
    </location>
</feature>
<protein>
    <recommendedName>
        <fullName evidence="5">Protein kinase domain-containing protein</fullName>
    </recommendedName>
</protein>
<dbReference type="Gene3D" id="1.10.510.10">
    <property type="entry name" value="Transferase(Phosphotransferase) domain 1"/>
    <property type="match status" value="1"/>
</dbReference>
<comment type="subunit">
    <text evidence="1">Monomer.</text>
</comment>